<reference evidence="2 3" key="1">
    <citation type="submission" date="2022-01" db="EMBL/GenBank/DDBJ databases">
        <title>Labilibaculum sp. nov, a marine bacterium isolated from Antarctica.</title>
        <authorList>
            <person name="Dai W."/>
        </authorList>
    </citation>
    <scope>NUCLEOTIDE SEQUENCE [LARGE SCALE GENOMIC DNA]</scope>
    <source>
        <strain evidence="2 3">DW002</strain>
    </source>
</reference>
<organism evidence="2 3">
    <name type="scientific">Paralabilibaculum antarcticum</name>
    <dbReference type="NCBI Taxonomy" id="2912572"/>
    <lineage>
        <taxon>Bacteria</taxon>
        <taxon>Pseudomonadati</taxon>
        <taxon>Bacteroidota</taxon>
        <taxon>Bacteroidia</taxon>
        <taxon>Marinilabiliales</taxon>
        <taxon>Marinifilaceae</taxon>
        <taxon>Paralabilibaculum</taxon>
    </lineage>
</organism>
<evidence type="ECO:0000313" key="3">
    <source>
        <dbReference type="Proteomes" id="UP001528920"/>
    </source>
</evidence>
<sequence length="375" mass="43476">MKKISTLILLLTITFQVITAQTISPFNHFKDFNPQDSSKLFFRFENLNFVKNNEYNGEHLNGTTWVGYLATPKLVYYPSKNFRIEAGARLQKYSGRENFTESEPIFSAIYKASDKVNFILGSLNQDNNHNLSEPMFEPERYFTDTGENGFQLQYKSSKLEFDTWINWEQFILENDPFQEKFTFGLTGRWKLNSNAANNILSVPVEIMFAHRGGEIDSSDGSVQTIGNFASGLEFVRKIENSKIKSWSFKTMAYYFSDNSSQKEFTYDRGHGFYPQLSIHTKKSRLSLGYWNAYKFASSRGSELFTTKVISSENYAETRKELATLNYYYEHKVAKGIHIGGKLDVYYDLAKSVENFATSIYLRINGDFFLRNLKWN</sequence>
<evidence type="ECO:0000256" key="1">
    <source>
        <dbReference type="SAM" id="SignalP"/>
    </source>
</evidence>
<name>A0ABT5VT09_9BACT</name>
<keyword evidence="3" id="KW-1185">Reference proteome</keyword>
<dbReference type="EMBL" id="JAKJSC010000001">
    <property type="protein sequence ID" value="MDE5418564.1"/>
    <property type="molecule type" value="Genomic_DNA"/>
</dbReference>
<protein>
    <submittedName>
        <fullName evidence="2">Uncharacterized protein</fullName>
    </submittedName>
</protein>
<dbReference type="Proteomes" id="UP001528920">
    <property type="component" value="Unassembled WGS sequence"/>
</dbReference>
<evidence type="ECO:0000313" key="2">
    <source>
        <dbReference type="EMBL" id="MDE5418564.1"/>
    </source>
</evidence>
<dbReference type="RefSeq" id="WP_275109890.1">
    <property type="nucleotide sequence ID" value="NZ_JAKJSC010000001.1"/>
</dbReference>
<feature type="chain" id="PRO_5047020021" evidence="1">
    <location>
        <begin position="20"/>
        <end position="375"/>
    </location>
</feature>
<gene>
    <name evidence="2" type="ORF">L3049_11155</name>
</gene>
<comment type="caution">
    <text evidence="2">The sequence shown here is derived from an EMBL/GenBank/DDBJ whole genome shotgun (WGS) entry which is preliminary data.</text>
</comment>
<accession>A0ABT5VT09</accession>
<keyword evidence="1" id="KW-0732">Signal</keyword>
<proteinExistence type="predicted"/>
<feature type="signal peptide" evidence="1">
    <location>
        <begin position="1"/>
        <end position="19"/>
    </location>
</feature>